<evidence type="ECO:0000313" key="2">
    <source>
        <dbReference type="Proteomes" id="UP001164539"/>
    </source>
</evidence>
<accession>A0ACC1YEE6</accession>
<organism evidence="1 2">
    <name type="scientific">Melia azedarach</name>
    <name type="common">Chinaberry tree</name>
    <dbReference type="NCBI Taxonomy" id="155640"/>
    <lineage>
        <taxon>Eukaryota</taxon>
        <taxon>Viridiplantae</taxon>
        <taxon>Streptophyta</taxon>
        <taxon>Embryophyta</taxon>
        <taxon>Tracheophyta</taxon>
        <taxon>Spermatophyta</taxon>
        <taxon>Magnoliopsida</taxon>
        <taxon>eudicotyledons</taxon>
        <taxon>Gunneridae</taxon>
        <taxon>Pentapetalae</taxon>
        <taxon>rosids</taxon>
        <taxon>malvids</taxon>
        <taxon>Sapindales</taxon>
        <taxon>Meliaceae</taxon>
        <taxon>Melia</taxon>
    </lineage>
</organism>
<protein>
    <submittedName>
        <fullName evidence="1">Disease resistance protein</fullName>
    </submittedName>
</protein>
<evidence type="ECO:0000313" key="1">
    <source>
        <dbReference type="EMBL" id="KAJ4721534.1"/>
    </source>
</evidence>
<keyword evidence="2" id="KW-1185">Reference proteome</keyword>
<proteinExistence type="predicted"/>
<reference evidence="1 2" key="1">
    <citation type="journal article" date="2023" name="Science">
        <title>Complex scaffold remodeling in plant triterpene biosynthesis.</title>
        <authorList>
            <person name="De La Pena R."/>
            <person name="Hodgson H."/>
            <person name="Liu J.C."/>
            <person name="Stephenson M.J."/>
            <person name="Martin A.C."/>
            <person name="Owen C."/>
            <person name="Harkess A."/>
            <person name="Leebens-Mack J."/>
            <person name="Jimenez L.E."/>
            <person name="Osbourn A."/>
            <person name="Sattely E.S."/>
        </authorList>
    </citation>
    <scope>NUCLEOTIDE SEQUENCE [LARGE SCALE GENOMIC DNA]</scope>
    <source>
        <strain evidence="2">cv. JPN11</strain>
        <tissue evidence="1">Leaf</tissue>
    </source>
</reference>
<name>A0ACC1YEE6_MELAZ</name>
<dbReference type="Proteomes" id="UP001164539">
    <property type="component" value="Chromosome 4"/>
</dbReference>
<gene>
    <name evidence="1" type="ORF">OWV82_009210</name>
</gene>
<sequence length="1372" mass="155748">MAEIIVNVAIEVAKCVLGPIWFRSSYLRNCTSTFQKLSNGVEKLTGARESMQIKVDVARRKGEKIEKRVEKWLTNVEQKIDEAENLIKEEEEANKKCFRGFCPNLKKRYQLSKKAVMMEKEVVGLKEEAEKFDQISYRPILQEAWLSSVKGYEAFDSRMSTVRNIQNAVTDPDISIIGVYGMGGTGKTTLVKEVARQAKNDKLFQEVIFTELSQSANTKKIQGEIAEKLGLELCEETESGRASRLCERLKNQKKILVVLDNMWNHLDLESVGIPYGDDHKGCKVLLAARDRNVLLKTGSTNNFSISVLNEDEAWRLFKKMAGDDVENQNLKSIARDVTKACGGLPVAIATIARALRNKSVPEWKNALRELRTPSSGNFEGVPAEAYSTIELSYKFLKSEQLKKTFLLCSLTRCHAFSTSDLFKYGMGLGIFQGVNMLEDARNKLYALIHELKDSCLLLEGDSSTEFSMHDVVSDVAISIACRDQHAFVVRNEDLQKWPDEDMLGNCTAISVAHSNINELPEGLEFPQLELLFLSIKDSCVKIPENFFTGMRKLRVIDLTRMQLTSLPSSLDVLTNLQTLCLDQGVIEDIAIIGKLKNLEILSFLKSDIVHLPKELGQLTKLRLLDLSDCFNLKVIAPHVISSLTRLEELFMRNCSVEWEIEGSSCERSNASLNELMHLPYLSALEIDIENENALPEGLLSKKLARYRISIGNGLFEHHRASHNFGHWYRYNKWYNFDEQKTSRMLKLRLNSSSICSENLQGVKDVEYLCLDKFQGVKNVVFDLDKEGFTQLKHLHVQNNPEFSCIIDSMERVPRDAFPLLESLTLHYLINLEKICHDKLRAESFNELNTIKVKNCNKLRNIFSLSTTKCLPRLQKIAVIDCENMEEIFVIGGENDGNNNQVHEKVEFAQLTSLSLGNLPQPTCFCKVMKTEDNLITSSSSQLFSEKVLLPNLESLELYKINVENIWHSQLPTLSVSCLRSLTRLIVRKCHKLRYIFSPSMVRSFEQLQHLEICNCMALEEIIAREGAETATSFVFPQVTTLVLAKLPELRCFYPGVHTSEWPLLEKLDVRSCDKVKIFASELFSLNEESQIHNITVQQPLLLFEKVFLNLEELKLSGKDIAIIWQCKFPKNFLSKIKLLRVVNDESESFPLVLLERFDNLETLALLRSSYKEIFSSGQVDKHIGKLAKIKSLKLSRLNDLNQLWEQNSKMDSTFQNLEILRVFNCKNMTNLLPSSPSFQHLKELHVGKCRKLVNLVTSTTAKGLVQLVKMTVSRCSEMTAVVVAASAASEGDSIVFSKLKSLSLRFSKSLASFCSGNCAFKFPALEELVVIGCPKMEIFCRGELTAPRVKVQYDNKGRWESDLNKVIEELRD</sequence>
<dbReference type="EMBL" id="CM051397">
    <property type="protein sequence ID" value="KAJ4721534.1"/>
    <property type="molecule type" value="Genomic_DNA"/>
</dbReference>
<comment type="caution">
    <text evidence="1">The sequence shown here is derived from an EMBL/GenBank/DDBJ whole genome shotgun (WGS) entry which is preliminary data.</text>
</comment>